<organism evidence="2 3">
    <name type="scientific">Candidatus [Bacteroides] periocalifornicus</name>
    <dbReference type="NCBI Taxonomy" id="1702214"/>
    <lineage>
        <taxon>Bacteria</taxon>
        <taxon>Pseudomonadati</taxon>
        <taxon>Bacteroidota</taxon>
    </lineage>
</organism>
<proteinExistence type="predicted"/>
<keyword evidence="1" id="KW-1133">Transmembrane helix</keyword>
<dbReference type="Proteomes" id="UP000054172">
    <property type="component" value="Unassembled WGS sequence"/>
</dbReference>
<dbReference type="AlphaFoldDB" id="A0A0Q4AZL6"/>
<dbReference type="PATRIC" id="fig|1702214.3.peg.763"/>
<dbReference type="EMBL" id="LIIK01000002">
    <property type="protein sequence ID" value="KQM09587.1"/>
    <property type="molecule type" value="Genomic_DNA"/>
</dbReference>
<name>A0A0Q4AZL6_9BACT</name>
<keyword evidence="3" id="KW-1185">Reference proteome</keyword>
<evidence type="ECO:0000313" key="3">
    <source>
        <dbReference type="Proteomes" id="UP000054172"/>
    </source>
</evidence>
<evidence type="ECO:0000313" key="2">
    <source>
        <dbReference type="EMBL" id="KQM09587.1"/>
    </source>
</evidence>
<evidence type="ECO:0000256" key="1">
    <source>
        <dbReference type="SAM" id="Phobius"/>
    </source>
</evidence>
<feature type="transmembrane region" description="Helical" evidence="1">
    <location>
        <begin position="12"/>
        <end position="31"/>
    </location>
</feature>
<reference evidence="2" key="1">
    <citation type="submission" date="2015-08" db="EMBL/GenBank/DDBJ databases">
        <title>Candidatus Bacteriodes Periocalifornicus.</title>
        <authorList>
            <person name="McLean J.S."/>
            <person name="Kelley S."/>
        </authorList>
    </citation>
    <scope>NUCLEOTIDE SEQUENCE [LARGE SCALE GENOMIC DNA]</scope>
    <source>
        <strain evidence="2">12B</strain>
    </source>
</reference>
<evidence type="ECO:0008006" key="4">
    <source>
        <dbReference type="Google" id="ProtNLM"/>
    </source>
</evidence>
<accession>A0A0Q4AZL6</accession>
<sequence length="81" mass="9096">MVENQRVQGRAAYSLSLILLVTFYAFISGFADREQIEDYASNCSKDLMSQHEKLSVKGLIIINCRIAVRGLCCDSGVLRCY</sequence>
<protein>
    <recommendedName>
        <fullName evidence="4">H repeat-associated protein N-terminal domain-containing protein</fullName>
    </recommendedName>
</protein>
<keyword evidence="1" id="KW-0472">Membrane</keyword>
<keyword evidence="1" id="KW-0812">Transmembrane</keyword>
<comment type="caution">
    <text evidence="2">The sequence shown here is derived from an EMBL/GenBank/DDBJ whole genome shotgun (WGS) entry which is preliminary data.</text>
</comment>
<gene>
    <name evidence="2" type="ORF">AL399_00625</name>
</gene>